<dbReference type="EMBL" id="KZ269987">
    <property type="protein sequence ID" value="OZC10298.1"/>
    <property type="molecule type" value="Genomic_DNA"/>
</dbReference>
<evidence type="ECO:0000256" key="1">
    <source>
        <dbReference type="SAM" id="Phobius"/>
    </source>
</evidence>
<dbReference type="WBParaSite" id="OFLC_0001251501-mRNA-1">
    <property type="protein sequence ID" value="OFLC_0001251501-mRNA-1"/>
    <property type="gene ID" value="OFLC_0001251501"/>
</dbReference>
<accession>A0A183HYF2</accession>
<protein>
    <submittedName>
        <fullName evidence="2 4">Uncharacterized protein</fullName>
    </submittedName>
</protein>
<organism evidence="4">
    <name type="scientific">Onchocerca flexuosa</name>
    <dbReference type="NCBI Taxonomy" id="387005"/>
    <lineage>
        <taxon>Eukaryota</taxon>
        <taxon>Metazoa</taxon>
        <taxon>Ecdysozoa</taxon>
        <taxon>Nematoda</taxon>
        <taxon>Chromadorea</taxon>
        <taxon>Rhabditida</taxon>
        <taxon>Spirurina</taxon>
        <taxon>Spiruromorpha</taxon>
        <taxon>Filarioidea</taxon>
        <taxon>Onchocercidae</taxon>
        <taxon>Onchocerca</taxon>
    </lineage>
</organism>
<reference evidence="2 3" key="1">
    <citation type="submission" date="2015-12" db="EMBL/GenBank/DDBJ databases">
        <title>Draft genome of the nematode, Onchocerca flexuosa.</title>
        <authorList>
            <person name="Mitreva M."/>
        </authorList>
    </citation>
    <scope>NUCLEOTIDE SEQUENCE [LARGE SCALE GENOMIC DNA]</scope>
    <source>
        <strain evidence="2">Red Deer</strain>
    </source>
</reference>
<keyword evidence="1" id="KW-0472">Membrane</keyword>
<proteinExistence type="predicted"/>
<feature type="transmembrane region" description="Helical" evidence="1">
    <location>
        <begin position="12"/>
        <end position="32"/>
    </location>
</feature>
<reference evidence="4" key="2">
    <citation type="submission" date="2016-06" db="UniProtKB">
        <authorList>
            <consortium name="WormBaseParasite"/>
        </authorList>
    </citation>
    <scope>IDENTIFICATION</scope>
</reference>
<evidence type="ECO:0000313" key="3">
    <source>
        <dbReference type="Proteomes" id="UP000242913"/>
    </source>
</evidence>
<sequence>MNEKICLKIIQIPLLLIYTTLPILSTVFRLSFEGKAICIIILEQKWNEHSFDELVDKRRIENGAVHFKIHILILKLKLVGGPLDLGYFRDFREEKRKEKNDKRASTPPHFTGKIDWAGKGERGLTLLLLAGSCL</sequence>
<dbReference type="Proteomes" id="UP000242913">
    <property type="component" value="Unassembled WGS sequence"/>
</dbReference>
<evidence type="ECO:0000313" key="4">
    <source>
        <dbReference type="WBParaSite" id="OFLC_0001251501-mRNA-1"/>
    </source>
</evidence>
<keyword evidence="1" id="KW-1133">Transmembrane helix</keyword>
<keyword evidence="1" id="KW-0812">Transmembrane</keyword>
<gene>
    <name evidence="2" type="ORF">X798_02605</name>
</gene>
<evidence type="ECO:0000313" key="2">
    <source>
        <dbReference type="EMBL" id="OZC10298.1"/>
    </source>
</evidence>
<name>A0A183HYF2_9BILA</name>
<dbReference type="AlphaFoldDB" id="A0A183HYF2"/>
<keyword evidence="3" id="KW-1185">Reference proteome</keyword>